<feature type="transmembrane region" description="Helical" evidence="8">
    <location>
        <begin position="174"/>
        <end position="197"/>
    </location>
</feature>
<comment type="subcellular location">
    <subcellularLocation>
        <location evidence="1">Membrane</location>
        <topology evidence="1">Multi-pass membrane protein</topology>
    </subcellularLocation>
</comment>
<dbReference type="PROSITE" id="PS50850">
    <property type="entry name" value="MFS"/>
    <property type="match status" value="1"/>
</dbReference>
<dbReference type="Proteomes" id="UP000580250">
    <property type="component" value="Unassembled WGS sequence"/>
</dbReference>
<dbReference type="Gene3D" id="1.20.1250.20">
    <property type="entry name" value="MFS general substrate transporter like domains"/>
    <property type="match status" value="1"/>
</dbReference>
<evidence type="ECO:0000256" key="5">
    <source>
        <dbReference type="ARBA" id="ARBA00022989"/>
    </source>
</evidence>
<feature type="transmembrane region" description="Helical" evidence="8">
    <location>
        <begin position="54"/>
        <end position="76"/>
    </location>
</feature>
<dbReference type="NCBIfam" id="TIGR00879">
    <property type="entry name" value="SP"/>
    <property type="match status" value="1"/>
</dbReference>
<dbReference type="PANTHER" id="PTHR48020">
    <property type="entry name" value="PROTON MYO-INOSITOL COTRANSPORTER"/>
    <property type="match status" value="1"/>
</dbReference>
<comment type="similarity">
    <text evidence="2 7">Belongs to the major facilitator superfamily. Sugar transporter (TC 2.A.1.1) family.</text>
</comment>
<feature type="transmembrane region" description="Helical" evidence="8">
    <location>
        <begin position="361"/>
        <end position="385"/>
    </location>
</feature>
<evidence type="ECO:0000256" key="6">
    <source>
        <dbReference type="ARBA" id="ARBA00023136"/>
    </source>
</evidence>
<protein>
    <recommendedName>
        <fullName evidence="9">Major facilitator superfamily (MFS) profile domain-containing protein</fullName>
    </recommendedName>
</protein>
<dbReference type="InterPro" id="IPR020846">
    <property type="entry name" value="MFS_dom"/>
</dbReference>
<evidence type="ECO:0000256" key="3">
    <source>
        <dbReference type="ARBA" id="ARBA00022448"/>
    </source>
</evidence>
<dbReference type="InterPro" id="IPR050814">
    <property type="entry name" value="Myo-inositol_Transporter"/>
</dbReference>
<dbReference type="GO" id="GO:0022857">
    <property type="term" value="F:transmembrane transporter activity"/>
    <property type="evidence" value="ECO:0007669"/>
    <property type="project" value="InterPro"/>
</dbReference>
<dbReference type="Pfam" id="PF00083">
    <property type="entry name" value="Sugar_tr"/>
    <property type="match status" value="1"/>
</dbReference>
<comment type="caution">
    <text evidence="10">The sequence shown here is derived from an EMBL/GenBank/DDBJ whole genome shotgun (WGS) entry which is preliminary data.</text>
</comment>
<feature type="transmembrane region" description="Helical" evidence="8">
    <location>
        <begin position="150"/>
        <end position="168"/>
    </location>
</feature>
<dbReference type="AlphaFoldDB" id="A0A6V7UI73"/>
<feature type="transmembrane region" description="Helical" evidence="8">
    <location>
        <begin position="425"/>
        <end position="448"/>
    </location>
</feature>
<reference evidence="10 11" key="1">
    <citation type="submission" date="2020-08" db="EMBL/GenBank/DDBJ databases">
        <authorList>
            <person name="Koutsovoulos G."/>
            <person name="Danchin GJ E."/>
        </authorList>
    </citation>
    <scope>NUCLEOTIDE SEQUENCE [LARGE SCALE GENOMIC DNA]</scope>
</reference>
<keyword evidence="3 7" id="KW-0813">Transport</keyword>
<evidence type="ECO:0000256" key="1">
    <source>
        <dbReference type="ARBA" id="ARBA00004141"/>
    </source>
</evidence>
<dbReference type="OrthoDB" id="5836672at2759"/>
<dbReference type="InterPro" id="IPR005828">
    <property type="entry name" value="MFS_sugar_transport-like"/>
</dbReference>
<dbReference type="InterPro" id="IPR036259">
    <property type="entry name" value="MFS_trans_sf"/>
</dbReference>
<accession>A0A6V7UI73</accession>
<sequence length="477" mass="52479">MLLTKCLSENNAEYLFLVSLICTLGGLLFGYSTGVTNGASSFIQLDLQLKSVEVGYITGSLLVGAAFGALIGGHLADKFGRRLVALANSFVFILGTLASSLSPNLMFMLFAKLLLGLAVGCASAVVPILLAELAPSEKRGQMVTRNELMIVLGQFVAFLSNAILGTIWADDPQIWRWMLVLGVIPALGLMFGTWLVVPESPRWLISTSKTKQALEVLKQIREGEIQAINELEEVEKLVEYDKKINEEKMDILTMLLSERWIYRCLLVGIGIALCNQVTGVNSIMFYGTEILRETGFSNQIALMANIANGLISVVATSTSIWLLGKISRRKMFIIAQFCIIIVHLLIGLSELFLNNGTAKGILVLCLSVIFLAFQQGSISPITWLLLSEIFPLKIRGLAVSISTFILWISNALVGIFFPISSSNFGIGPTFLAFSALNIFALIFSLLWLPETKDKSLEELEQQFINQNWKLIRRPGKQ</sequence>
<proteinExistence type="inferred from homology"/>
<dbReference type="PANTHER" id="PTHR48020:SF12">
    <property type="entry name" value="PROTON MYO-INOSITOL COTRANSPORTER"/>
    <property type="match status" value="1"/>
</dbReference>
<dbReference type="PROSITE" id="PS00217">
    <property type="entry name" value="SUGAR_TRANSPORT_2"/>
    <property type="match status" value="1"/>
</dbReference>
<evidence type="ECO:0000256" key="4">
    <source>
        <dbReference type="ARBA" id="ARBA00022692"/>
    </source>
</evidence>
<dbReference type="PRINTS" id="PR00171">
    <property type="entry name" value="SUGRTRNSPORT"/>
</dbReference>
<feature type="transmembrane region" description="Helical" evidence="8">
    <location>
        <begin position="331"/>
        <end position="349"/>
    </location>
</feature>
<gene>
    <name evidence="10" type="ORF">MENT_LOCUS12658</name>
</gene>
<feature type="transmembrane region" description="Helical" evidence="8">
    <location>
        <begin position="107"/>
        <end position="130"/>
    </location>
</feature>
<keyword evidence="4 8" id="KW-0812">Transmembrane</keyword>
<feature type="domain" description="Major facilitator superfamily (MFS) profile" evidence="9">
    <location>
        <begin position="18"/>
        <end position="452"/>
    </location>
</feature>
<dbReference type="SUPFAM" id="SSF103473">
    <property type="entry name" value="MFS general substrate transporter"/>
    <property type="match status" value="1"/>
</dbReference>
<evidence type="ECO:0000256" key="8">
    <source>
        <dbReference type="SAM" id="Phobius"/>
    </source>
</evidence>
<dbReference type="InterPro" id="IPR005829">
    <property type="entry name" value="Sugar_transporter_CS"/>
</dbReference>
<feature type="transmembrane region" description="Helical" evidence="8">
    <location>
        <begin position="397"/>
        <end position="419"/>
    </location>
</feature>
<evidence type="ECO:0000256" key="2">
    <source>
        <dbReference type="ARBA" id="ARBA00010992"/>
    </source>
</evidence>
<organism evidence="10 11">
    <name type="scientific">Meloidogyne enterolobii</name>
    <name type="common">Root-knot nematode worm</name>
    <name type="synonym">Meloidogyne mayaguensis</name>
    <dbReference type="NCBI Taxonomy" id="390850"/>
    <lineage>
        <taxon>Eukaryota</taxon>
        <taxon>Metazoa</taxon>
        <taxon>Ecdysozoa</taxon>
        <taxon>Nematoda</taxon>
        <taxon>Chromadorea</taxon>
        <taxon>Rhabditida</taxon>
        <taxon>Tylenchina</taxon>
        <taxon>Tylenchomorpha</taxon>
        <taxon>Tylenchoidea</taxon>
        <taxon>Meloidogynidae</taxon>
        <taxon>Meloidogyninae</taxon>
        <taxon>Meloidogyne</taxon>
    </lineage>
</organism>
<feature type="transmembrane region" description="Helical" evidence="8">
    <location>
        <begin position="260"/>
        <end position="280"/>
    </location>
</feature>
<dbReference type="InterPro" id="IPR003663">
    <property type="entry name" value="Sugar/inositol_transpt"/>
</dbReference>
<dbReference type="GO" id="GO:0016020">
    <property type="term" value="C:membrane"/>
    <property type="evidence" value="ECO:0007669"/>
    <property type="project" value="UniProtKB-SubCell"/>
</dbReference>
<feature type="transmembrane region" description="Helical" evidence="8">
    <location>
        <begin position="300"/>
        <end position="324"/>
    </location>
</feature>
<evidence type="ECO:0000313" key="10">
    <source>
        <dbReference type="EMBL" id="CAD2157509.1"/>
    </source>
</evidence>
<dbReference type="EMBL" id="CAJEWN010000066">
    <property type="protein sequence ID" value="CAD2157509.1"/>
    <property type="molecule type" value="Genomic_DNA"/>
</dbReference>
<feature type="transmembrane region" description="Helical" evidence="8">
    <location>
        <begin position="83"/>
        <end position="101"/>
    </location>
</feature>
<name>A0A6V7UI73_MELEN</name>
<evidence type="ECO:0000313" key="11">
    <source>
        <dbReference type="Proteomes" id="UP000580250"/>
    </source>
</evidence>
<keyword evidence="5 8" id="KW-1133">Transmembrane helix</keyword>
<evidence type="ECO:0000256" key="7">
    <source>
        <dbReference type="RuleBase" id="RU003346"/>
    </source>
</evidence>
<evidence type="ECO:0000259" key="9">
    <source>
        <dbReference type="PROSITE" id="PS50850"/>
    </source>
</evidence>
<keyword evidence="6 8" id="KW-0472">Membrane</keyword>
<feature type="transmembrane region" description="Helical" evidence="8">
    <location>
        <begin position="12"/>
        <end position="34"/>
    </location>
</feature>